<organism evidence="2 3">
    <name type="scientific">Rotaria socialis</name>
    <dbReference type="NCBI Taxonomy" id="392032"/>
    <lineage>
        <taxon>Eukaryota</taxon>
        <taxon>Metazoa</taxon>
        <taxon>Spiralia</taxon>
        <taxon>Gnathifera</taxon>
        <taxon>Rotifera</taxon>
        <taxon>Eurotatoria</taxon>
        <taxon>Bdelloidea</taxon>
        <taxon>Philodinida</taxon>
        <taxon>Philodinidae</taxon>
        <taxon>Rotaria</taxon>
    </lineage>
</organism>
<dbReference type="Proteomes" id="UP000663851">
    <property type="component" value="Unassembled WGS sequence"/>
</dbReference>
<comment type="caution">
    <text evidence="2">The sequence shown here is derived from an EMBL/GenBank/DDBJ whole genome shotgun (WGS) entry which is preliminary data.</text>
</comment>
<dbReference type="AlphaFoldDB" id="A0A821GLE3"/>
<sequence>QLILAKPAVWYDKMQAIFEGPYRVISVCGPVTCEIQLEHSLYVRQVHENIMKPIFEPQD</sequence>
<accession>A0A821GLE3</accession>
<evidence type="ECO:0000313" key="1">
    <source>
        <dbReference type="EMBL" id="CAF4512483.1"/>
    </source>
</evidence>
<dbReference type="EMBL" id="CAJOBP010031535">
    <property type="protein sequence ID" value="CAF4668493.1"/>
    <property type="molecule type" value="Genomic_DNA"/>
</dbReference>
<reference evidence="2" key="1">
    <citation type="submission" date="2021-02" db="EMBL/GenBank/DDBJ databases">
        <authorList>
            <person name="Nowell W R."/>
        </authorList>
    </citation>
    <scope>NUCLEOTIDE SEQUENCE</scope>
</reference>
<protein>
    <submittedName>
        <fullName evidence="2">Uncharacterized protein</fullName>
    </submittedName>
</protein>
<dbReference type="EMBL" id="CAJOBO010004118">
    <property type="protein sequence ID" value="CAF4512483.1"/>
    <property type="molecule type" value="Genomic_DNA"/>
</dbReference>
<keyword evidence="3" id="KW-1185">Reference proteome</keyword>
<proteinExistence type="predicted"/>
<evidence type="ECO:0000313" key="3">
    <source>
        <dbReference type="Proteomes" id="UP000663873"/>
    </source>
</evidence>
<evidence type="ECO:0000313" key="2">
    <source>
        <dbReference type="EMBL" id="CAF4668493.1"/>
    </source>
</evidence>
<gene>
    <name evidence="1" type="ORF">HFQ381_LOCUS28571</name>
    <name evidence="2" type="ORF">UJA718_LOCUS34626</name>
</gene>
<dbReference type="Proteomes" id="UP000663873">
    <property type="component" value="Unassembled WGS sequence"/>
</dbReference>
<feature type="non-terminal residue" evidence="2">
    <location>
        <position position="1"/>
    </location>
</feature>
<name>A0A821GLE3_9BILA</name>